<dbReference type="RefSeq" id="WP_327597963.1">
    <property type="nucleotide sequence ID" value="NZ_JAYXHS010000001.1"/>
</dbReference>
<dbReference type="Pfam" id="PF07007">
    <property type="entry name" value="LprI"/>
    <property type="match status" value="1"/>
</dbReference>
<feature type="chain" id="PRO_5046945147" evidence="1">
    <location>
        <begin position="21"/>
        <end position="124"/>
    </location>
</feature>
<dbReference type="PANTHER" id="PTHR39176">
    <property type="entry name" value="PERIPLASMIC PROTEIN-RELATED"/>
    <property type="match status" value="1"/>
</dbReference>
<protein>
    <submittedName>
        <fullName evidence="3">Lysozyme inhibitor LprI family protein</fullName>
    </submittedName>
</protein>
<accession>A0ABU6JZR9</accession>
<dbReference type="InterPro" id="IPR009739">
    <property type="entry name" value="LprI-like_N"/>
</dbReference>
<dbReference type="Proteomes" id="UP001331561">
    <property type="component" value="Unassembled WGS sequence"/>
</dbReference>
<comment type="caution">
    <text evidence="3">The sequence shown here is derived from an EMBL/GenBank/DDBJ whole genome shotgun (WGS) entry which is preliminary data.</text>
</comment>
<proteinExistence type="predicted"/>
<evidence type="ECO:0000259" key="2">
    <source>
        <dbReference type="Pfam" id="PF07007"/>
    </source>
</evidence>
<dbReference type="Gene3D" id="1.20.1270.180">
    <property type="match status" value="1"/>
</dbReference>
<evidence type="ECO:0000256" key="1">
    <source>
        <dbReference type="SAM" id="SignalP"/>
    </source>
</evidence>
<organism evidence="3 4">
    <name type="scientific">Uliginosibacterium silvisoli</name>
    <dbReference type="NCBI Taxonomy" id="3114758"/>
    <lineage>
        <taxon>Bacteria</taxon>
        <taxon>Pseudomonadati</taxon>
        <taxon>Pseudomonadota</taxon>
        <taxon>Betaproteobacteria</taxon>
        <taxon>Rhodocyclales</taxon>
        <taxon>Zoogloeaceae</taxon>
        <taxon>Uliginosibacterium</taxon>
    </lineage>
</organism>
<feature type="domain" description="Lysozyme inhibitor LprI-like N-terminal" evidence="2">
    <location>
        <begin position="31"/>
        <end position="118"/>
    </location>
</feature>
<evidence type="ECO:0000313" key="4">
    <source>
        <dbReference type="Proteomes" id="UP001331561"/>
    </source>
</evidence>
<feature type="signal peptide" evidence="1">
    <location>
        <begin position="1"/>
        <end position="20"/>
    </location>
</feature>
<reference evidence="3 4" key="1">
    <citation type="submission" date="2024-01" db="EMBL/GenBank/DDBJ databases">
        <title>Uliginosibacterium soil sp. nov.</title>
        <authorList>
            <person name="Lv Y."/>
        </authorList>
    </citation>
    <scope>NUCLEOTIDE SEQUENCE [LARGE SCALE GENOMIC DNA]</scope>
    <source>
        <strain evidence="3 4">H3</strain>
    </source>
</reference>
<gene>
    <name evidence="3" type="ORF">VVD49_04645</name>
</gene>
<keyword evidence="4" id="KW-1185">Reference proteome</keyword>
<name>A0ABU6JZR9_9RHOO</name>
<dbReference type="EMBL" id="JAYXHS010000001">
    <property type="protein sequence ID" value="MEC5384998.1"/>
    <property type="molecule type" value="Genomic_DNA"/>
</dbReference>
<dbReference type="PANTHER" id="PTHR39176:SF1">
    <property type="entry name" value="PERIPLASMIC PROTEIN"/>
    <property type="match status" value="1"/>
</dbReference>
<evidence type="ECO:0000313" key="3">
    <source>
        <dbReference type="EMBL" id="MEC5384998.1"/>
    </source>
</evidence>
<sequence length="124" mass="13941">MRSASLVALLTLVVANSAVAAENDAPVCNYSGNQQEMNACALRNYQAADRALNDTYKRVMAGLSDAKKRELRNLQRAWLKQRDPQCKAQVREYEGGSIWPLEFHACLQAATEQRTRVLETWSKP</sequence>
<keyword evidence="1" id="KW-0732">Signal</keyword>